<sequence length="64" mass="7168">MTTLQYHHLQYRWGGTAYYVCLLGAGAALHLAPHSTCAVREGPGKVRHTSRSKESEGWDLWVGR</sequence>
<reference evidence="2" key="1">
    <citation type="journal article" date="2020" name="Stud. Mycol.">
        <title>101 Dothideomycetes genomes: a test case for predicting lifestyles and emergence of pathogens.</title>
        <authorList>
            <person name="Haridas S."/>
            <person name="Albert R."/>
            <person name="Binder M."/>
            <person name="Bloem J."/>
            <person name="Labutti K."/>
            <person name="Salamov A."/>
            <person name="Andreopoulos B."/>
            <person name="Baker S."/>
            <person name="Barry K."/>
            <person name="Bills G."/>
            <person name="Bluhm B."/>
            <person name="Cannon C."/>
            <person name="Castanera R."/>
            <person name="Culley D."/>
            <person name="Daum C."/>
            <person name="Ezra D."/>
            <person name="Gonzalez J."/>
            <person name="Henrissat B."/>
            <person name="Kuo A."/>
            <person name="Liang C."/>
            <person name="Lipzen A."/>
            <person name="Lutzoni F."/>
            <person name="Magnuson J."/>
            <person name="Mondo S."/>
            <person name="Nolan M."/>
            <person name="Ohm R."/>
            <person name="Pangilinan J."/>
            <person name="Park H.-J."/>
            <person name="Ramirez L."/>
            <person name="Alfaro M."/>
            <person name="Sun H."/>
            <person name="Tritt A."/>
            <person name="Yoshinaga Y."/>
            <person name="Zwiers L.-H."/>
            <person name="Turgeon B."/>
            <person name="Goodwin S."/>
            <person name="Spatafora J."/>
            <person name="Crous P."/>
            <person name="Grigoriev I."/>
        </authorList>
    </citation>
    <scope>NUCLEOTIDE SEQUENCE</scope>
    <source>
        <strain evidence="2">CBS 473.64</strain>
    </source>
</reference>
<evidence type="ECO:0000256" key="1">
    <source>
        <dbReference type="SAM" id="MobiDB-lite"/>
    </source>
</evidence>
<feature type="region of interest" description="Disordered" evidence="1">
    <location>
        <begin position="42"/>
        <end position="64"/>
    </location>
</feature>
<dbReference type="EMBL" id="MU006783">
    <property type="protein sequence ID" value="KAF2641106.1"/>
    <property type="molecule type" value="Genomic_DNA"/>
</dbReference>
<dbReference type="Proteomes" id="UP000799753">
    <property type="component" value="Unassembled WGS sequence"/>
</dbReference>
<keyword evidence="3" id="KW-1185">Reference proteome</keyword>
<organism evidence="2 3">
    <name type="scientific">Massarina eburnea CBS 473.64</name>
    <dbReference type="NCBI Taxonomy" id="1395130"/>
    <lineage>
        <taxon>Eukaryota</taxon>
        <taxon>Fungi</taxon>
        <taxon>Dikarya</taxon>
        <taxon>Ascomycota</taxon>
        <taxon>Pezizomycotina</taxon>
        <taxon>Dothideomycetes</taxon>
        <taxon>Pleosporomycetidae</taxon>
        <taxon>Pleosporales</taxon>
        <taxon>Massarineae</taxon>
        <taxon>Massarinaceae</taxon>
        <taxon>Massarina</taxon>
    </lineage>
</organism>
<proteinExistence type="predicted"/>
<name>A0A6A6RZW3_9PLEO</name>
<evidence type="ECO:0000313" key="3">
    <source>
        <dbReference type="Proteomes" id="UP000799753"/>
    </source>
</evidence>
<protein>
    <submittedName>
        <fullName evidence="2">Uncharacterized protein</fullName>
    </submittedName>
</protein>
<accession>A0A6A6RZW3</accession>
<evidence type="ECO:0000313" key="2">
    <source>
        <dbReference type="EMBL" id="KAF2641106.1"/>
    </source>
</evidence>
<gene>
    <name evidence="2" type="ORF">P280DRAFT_468781</name>
</gene>
<dbReference type="AlphaFoldDB" id="A0A6A6RZW3"/>